<dbReference type="SUPFAM" id="SSF52540">
    <property type="entry name" value="P-loop containing nucleoside triphosphate hydrolases"/>
    <property type="match status" value="1"/>
</dbReference>
<keyword evidence="1" id="KW-0547">Nucleotide-binding</keyword>
<dbReference type="PROSITE" id="PS51419">
    <property type="entry name" value="RAB"/>
    <property type="match status" value="1"/>
</dbReference>
<dbReference type="Pfam" id="PF00071">
    <property type="entry name" value="Ras"/>
    <property type="match status" value="1"/>
</dbReference>
<dbReference type="CDD" id="cd00876">
    <property type="entry name" value="Ras"/>
    <property type="match status" value="1"/>
</dbReference>
<dbReference type="Proteomes" id="UP001149090">
    <property type="component" value="Unassembled WGS sequence"/>
</dbReference>
<name>A0A9Q0R5K6_ANAIG</name>
<dbReference type="SMART" id="SM00175">
    <property type="entry name" value="RAB"/>
    <property type="match status" value="1"/>
</dbReference>
<dbReference type="GO" id="GO:0005525">
    <property type="term" value="F:GTP binding"/>
    <property type="evidence" value="ECO:0007669"/>
    <property type="project" value="UniProtKB-KW"/>
</dbReference>
<dbReference type="AlphaFoldDB" id="A0A9Q0R5K6"/>
<sequence length="212" mass="23999">MNKNELTIVMAGDGGVGKSCITIRYVKQIFHDHYDPTLEESYRTQVEIDNSVVTLDIIDTAGQEEFKVLRDTHLSQGDGYILVFSIIEKSGLDEIEKLRGQILRFHDIDPTEPNTNPPFPIMIAGNKSDLEEYREVPTETAKQMADQWGLPYIETSAKNGTNISELYAECVRMVRKYKKGPTTDTPNTEIKTEIKTQPKQIPKEKSSCCLIL</sequence>
<dbReference type="PROSITE" id="PS51421">
    <property type="entry name" value="RAS"/>
    <property type="match status" value="1"/>
</dbReference>
<dbReference type="SMART" id="SM00174">
    <property type="entry name" value="RHO"/>
    <property type="match status" value="1"/>
</dbReference>
<evidence type="ECO:0000313" key="3">
    <source>
        <dbReference type="EMBL" id="KAJ5067226.1"/>
    </source>
</evidence>
<dbReference type="OrthoDB" id="5239715at2759"/>
<comment type="caution">
    <text evidence="3">The sequence shown here is derived from an EMBL/GenBank/DDBJ whole genome shotgun (WGS) entry which is preliminary data.</text>
</comment>
<dbReference type="SMART" id="SM00173">
    <property type="entry name" value="RAS"/>
    <property type="match status" value="1"/>
</dbReference>
<dbReference type="GO" id="GO:0003924">
    <property type="term" value="F:GTPase activity"/>
    <property type="evidence" value="ECO:0007669"/>
    <property type="project" value="InterPro"/>
</dbReference>
<dbReference type="GO" id="GO:0016020">
    <property type="term" value="C:membrane"/>
    <property type="evidence" value="ECO:0007669"/>
    <property type="project" value="InterPro"/>
</dbReference>
<protein>
    <submittedName>
        <fullName evidence="3">Ras-like protein</fullName>
    </submittedName>
</protein>
<dbReference type="PRINTS" id="PR00449">
    <property type="entry name" value="RASTRNSFRMNG"/>
</dbReference>
<dbReference type="FunFam" id="3.40.50.300:FF:001423">
    <property type="entry name" value="Ras family GTPase"/>
    <property type="match status" value="1"/>
</dbReference>
<keyword evidence="4" id="KW-1185">Reference proteome</keyword>
<dbReference type="InterPro" id="IPR020849">
    <property type="entry name" value="Small_GTPase_Ras-type"/>
</dbReference>
<reference evidence="3" key="1">
    <citation type="submission" date="2022-10" db="EMBL/GenBank/DDBJ databases">
        <title>Novel sulphate-reducing endosymbionts in the free-living metamonad Anaeramoeba.</title>
        <authorList>
            <person name="Jerlstrom-Hultqvist J."/>
            <person name="Cepicka I."/>
            <person name="Gallot-Lavallee L."/>
            <person name="Salas-Leiva D."/>
            <person name="Curtis B.A."/>
            <person name="Zahonova K."/>
            <person name="Pipaliya S."/>
            <person name="Dacks J."/>
            <person name="Roger A.J."/>
        </authorList>
    </citation>
    <scope>NUCLEOTIDE SEQUENCE</scope>
    <source>
        <strain evidence="3">BMAN</strain>
    </source>
</reference>
<dbReference type="Gene3D" id="3.40.50.300">
    <property type="entry name" value="P-loop containing nucleotide triphosphate hydrolases"/>
    <property type="match status" value="1"/>
</dbReference>
<evidence type="ECO:0000313" key="4">
    <source>
        <dbReference type="Proteomes" id="UP001149090"/>
    </source>
</evidence>
<dbReference type="EMBL" id="JAPDFW010000132">
    <property type="protein sequence ID" value="KAJ5067226.1"/>
    <property type="molecule type" value="Genomic_DNA"/>
</dbReference>
<dbReference type="OMA" id="ICQIKGN"/>
<evidence type="ECO:0000256" key="1">
    <source>
        <dbReference type="ARBA" id="ARBA00022741"/>
    </source>
</evidence>
<dbReference type="InterPro" id="IPR001806">
    <property type="entry name" value="Small_GTPase"/>
</dbReference>
<dbReference type="PANTHER" id="PTHR24070">
    <property type="entry name" value="RAS, DI-RAS, AND RHEB FAMILY MEMBERS OF SMALL GTPASE SUPERFAMILY"/>
    <property type="match status" value="1"/>
</dbReference>
<dbReference type="InterPro" id="IPR027417">
    <property type="entry name" value="P-loop_NTPase"/>
</dbReference>
<gene>
    <name evidence="3" type="ORF">M0811_13186</name>
</gene>
<proteinExistence type="predicted"/>
<dbReference type="PROSITE" id="PS51420">
    <property type="entry name" value="RHO"/>
    <property type="match status" value="1"/>
</dbReference>
<keyword evidence="2" id="KW-0342">GTP-binding</keyword>
<accession>A0A9Q0R5K6</accession>
<dbReference type="NCBIfam" id="TIGR00231">
    <property type="entry name" value="small_GTP"/>
    <property type="match status" value="1"/>
</dbReference>
<organism evidence="3 4">
    <name type="scientific">Anaeramoeba ignava</name>
    <name type="common">Anaerobic marine amoeba</name>
    <dbReference type="NCBI Taxonomy" id="1746090"/>
    <lineage>
        <taxon>Eukaryota</taxon>
        <taxon>Metamonada</taxon>
        <taxon>Anaeramoebidae</taxon>
        <taxon>Anaeramoeba</taxon>
    </lineage>
</organism>
<evidence type="ECO:0000256" key="2">
    <source>
        <dbReference type="ARBA" id="ARBA00023134"/>
    </source>
</evidence>
<dbReference type="InterPro" id="IPR005225">
    <property type="entry name" value="Small_GTP-bd"/>
</dbReference>
<dbReference type="GO" id="GO:0007165">
    <property type="term" value="P:signal transduction"/>
    <property type="evidence" value="ECO:0007669"/>
    <property type="project" value="InterPro"/>
</dbReference>